<comment type="similarity">
    <text evidence="4">Belongs to the protein kinase superfamily.</text>
</comment>
<sequence length="381" mass="44721">MICIRKHALIDQHYVLFIQDDNICIGKNQINPKYVLPINLQSKLEWSFDKELCQFNGFIIEWKNQKKQFHMSDVNCKKLKSQIDGKILYNEINSQYFPVQIVGEGTFGKVIKVVSLLDGKEYACKVMKLDKKFSKNDIIYELMTMQSLNHENIIKIKEVYCSQSHFFIIMEYCRGGTLREHLAYRTLNQDQIVIIMKQILNAVIYMNSKGYIHRDIKPENILLREQNDVSNILVCDFGFAAKVEDILTKHPNCGTPGYMAPEVIKYDQTNPYNEQCDVFSCGSLLYSILTGYNLEMQSEESEIYNIEALVYEEKQLNQCNNQFKNILFKMLDPCPHQRITAKDAQKYFDNFDSFILEELNSLDVIQQVKHIYIQKHEFYSF</sequence>
<dbReference type="InterPro" id="IPR000719">
    <property type="entry name" value="Prot_kinase_dom"/>
</dbReference>
<reference evidence="6" key="1">
    <citation type="submission" date="2021-01" db="EMBL/GenBank/DDBJ databases">
        <authorList>
            <consortium name="Genoscope - CEA"/>
            <person name="William W."/>
        </authorList>
    </citation>
    <scope>NUCLEOTIDE SEQUENCE</scope>
</reference>
<comment type="caution">
    <text evidence="6">The sequence shown here is derived from an EMBL/GenBank/DDBJ whole genome shotgun (WGS) entry which is preliminary data.</text>
</comment>
<evidence type="ECO:0000259" key="5">
    <source>
        <dbReference type="PROSITE" id="PS50011"/>
    </source>
</evidence>
<dbReference type="Pfam" id="PF00069">
    <property type="entry name" value="Pkinase"/>
    <property type="match status" value="1"/>
</dbReference>
<keyword evidence="1 3" id="KW-0547">Nucleotide-binding</keyword>
<evidence type="ECO:0000256" key="3">
    <source>
        <dbReference type="PROSITE-ProRule" id="PRU10141"/>
    </source>
</evidence>
<keyword evidence="4" id="KW-0723">Serine/threonine-protein kinase</keyword>
<keyword evidence="4" id="KW-0418">Kinase</keyword>
<dbReference type="GO" id="GO:0004674">
    <property type="term" value="F:protein serine/threonine kinase activity"/>
    <property type="evidence" value="ECO:0007669"/>
    <property type="project" value="UniProtKB-KW"/>
</dbReference>
<dbReference type="InterPro" id="IPR008271">
    <property type="entry name" value="Ser/Thr_kinase_AS"/>
</dbReference>
<dbReference type="EMBL" id="CAJJDM010000006">
    <property type="protein sequence ID" value="CAD8045120.1"/>
    <property type="molecule type" value="Genomic_DNA"/>
</dbReference>
<protein>
    <recommendedName>
        <fullName evidence="5">Protein kinase domain-containing protein</fullName>
    </recommendedName>
</protein>
<organism evidence="6 7">
    <name type="scientific">Paramecium primaurelia</name>
    <dbReference type="NCBI Taxonomy" id="5886"/>
    <lineage>
        <taxon>Eukaryota</taxon>
        <taxon>Sar</taxon>
        <taxon>Alveolata</taxon>
        <taxon>Ciliophora</taxon>
        <taxon>Intramacronucleata</taxon>
        <taxon>Oligohymenophorea</taxon>
        <taxon>Peniculida</taxon>
        <taxon>Parameciidae</taxon>
        <taxon>Paramecium</taxon>
    </lineage>
</organism>
<name>A0A8S1JWW8_PARPR</name>
<dbReference type="GO" id="GO:0044773">
    <property type="term" value="P:mitotic DNA damage checkpoint signaling"/>
    <property type="evidence" value="ECO:0007669"/>
    <property type="project" value="TreeGrafter"/>
</dbReference>
<dbReference type="PROSITE" id="PS00107">
    <property type="entry name" value="PROTEIN_KINASE_ATP"/>
    <property type="match status" value="1"/>
</dbReference>
<dbReference type="GO" id="GO:0005737">
    <property type="term" value="C:cytoplasm"/>
    <property type="evidence" value="ECO:0007669"/>
    <property type="project" value="TreeGrafter"/>
</dbReference>
<dbReference type="SMART" id="SM00220">
    <property type="entry name" value="S_TKc"/>
    <property type="match status" value="1"/>
</dbReference>
<evidence type="ECO:0000313" key="7">
    <source>
        <dbReference type="Proteomes" id="UP000688137"/>
    </source>
</evidence>
<keyword evidence="2 3" id="KW-0067">ATP-binding</keyword>
<dbReference type="GO" id="GO:0005524">
    <property type="term" value="F:ATP binding"/>
    <property type="evidence" value="ECO:0007669"/>
    <property type="project" value="UniProtKB-UniRule"/>
</dbReference>
<dbReference type="OMA" id="NGFIIEW"/>
<evidence type="ECO:0000256" key="4">
    <source>
        <dbReference type="RuleBase" id="RU000304"/>
    </source>
</evidence>
<evidence type="ECO:0000313" key="6">
    <source>
        <dbReference type="EMBL" id="CAD8045120.1"/>
    </source>
</evidence>
<proteinExistence type="inferred from homology"/>
<keyword evidence="7" id="KW-1185">Reference proteome</keyword>
<feature type="domain" description="Protein kinase" evidence="5">
    <location>
        <begin position="96"/>
        <end position="355"/>
    </location>
</feature>
<evidence type="ECO:0000256" key="1">
    <source>
        <dbReference type="ARBA" id="ARBA00022741"/>
    </source>
</evidence>
<dbReference type="AlphaFoldDB" id="A0A8S1JWW8"/>
<dbReference type="PANTHER" id="PTHR44167">
    <property type="entry name" value="OVARIAN-SPECIFIC SERINE/THREONINE-PROTEIN KINASE LOK-RELATED"/>
    <property type="match status" value="1"/>
</dbReference>
<dbReference type="GO" id="GO:0005634">
    <property type="term" value="C:nucleus"/>
    <property type="evidence" value="ECO:0007669"/>
    <property type="project" value="TreeGrafter"/>
</dbReference>
<gene>
    <name evidence="6" type="ORF">PPRIM_AZ9-3.1.T0090145</name>
</gene>
<dbReference type="PROSITE" id="PS50011">
    <property type="entry name" value="PROTEIN_KINASE_DOM"/>
    <property type="match status" value="1"/>
</dbReference>
<dbReference type="PANTHER" id="PTHR44167:SF18">
    <property type="entry name" value="PROTEIN KINASE DOMAIN-CONTAINING PROTEIN"/>
    <property type="match status" value="1"/>
</dbReference>
<dbReference type="InterPro" id="IPR017441">
    <property type="entry name" value="Protein_kinase_ATP_BS"/>
</dbReference>
<feature type="binding site" evidence="3">
    <location>
        <position position="125"/>
    </location>
    <ligand>
        <name>ATP</name>
        <dbReference type="ChEBI" id="CHEBI:30616"/>
    </ligand>
</feature>
<dbReference type="PROSITE" id="PS00108">
    <property type="entry name" value="PROTEIN_KINASE_ST"/>
    <property type="match status" value="1"/>
</dbReference>
<keyword evidence="4" id="KW-0808">Transferase</keyword>
<evidence type="ECO:0000256" key="2">
    <source>
        <dbReference type="ARBA" id="ARBA00022840"/>
    </source>
</evidence>
<accession>A0A8S1JWW8</accession>
<dbReference type="Proteomes" id="UP000688137">
    <property type="component" value="Unassembled WGS sequence"/>
</dbReference>